<dbReference type="PANTHER" id="PTHR47691">
    <property type="entry name" value="REGULATOR-RELATED"/>
    <property type="match status" value="1"/>
</dbReference>
<dbReference type="Gene3D" id="3.40.50.300">
    <property type="entry name" value="P-loop containing nucleotide triphosphate hydrolases"/>
    <property type="match status" value="1"/>
</dbReference>
<dbReference type="EMBL" id="LT607410">
    <property type="protein sequence ID" value="SCE73591.1"/>
    <property type="molecule type" value="Genomic_DNA"/>
</dbReference>
<dbReference type="PRINTS" id="PR00364">
    <property type="entry name" value="DISEASERSIST"/>
</dbReference>
<dbReference type="PANTHER" id="PTHR47691:SF3">
    <property type="entry name" value="HTH-TYPE TRANSCRIPTIONAL REGULATOR RV0890C-RELATED"/>
    <property type="match status" value="1"/>
</dbReference>
<dbReference type="PROSITE" id="PS50943">
    <property type="entry name" value="HTH_CROC1"/>
    <property type="match status" value="1"/>
</dbReference>
<dbReference type="RefSeq" id="WP_088959617.1">
    <property type="nucleotide sequence ID" value="NZ_LT607410.1"/>
</dbReference>
<gene>
    <name evidence="3" type="ORF">GA0074696_0534</name>
</gene>
<dbReference type="InterPro" id="IPR011990">
    <property type="entry name" value="TPR-like_helical_dom_sf"/>
</dbReference>
<dbReference type="CDD" id="cd00093">
    <property type="entry name" value="HTH_XRE"/>
    <property type="match status" value="1"/>
</dbReference>
<sequence length="927" mass="97339">MTPAHDHQLAPGGRTPLAELLRGHRLRAGLTQAELAQRAGIGVRTVRDLERGRSSRPQRTTVELLADALGLTDGPRAAFLTTARGRVTIPAVAADPGRAPAAGSAPREPDPSGTPIALPPPVELIGRERDLADLAALLTTDQWPPVVTLVGLAGVGKTALALAVAHEVVAAYPGGVAGVLVGEGSDAADVLAAMSAVLGASRLPDLAVRLRNRPALLLVDAAERAPDPLAEALRQLTDAMPSLRVLVTGRHPVGVPGELVRPVAPLDVPPADAVDAADLARYPAAALFAARLARVRPEPPDPRELPALAALVRRLGGLPLAIELMAARGRILDLDELLDRYGDRVLDLASPDLGRRGWEAAEPAGSGRARAAVAVTLREAVATSYRLLAASERAAVRRLSAFANRWSVELAEELLADEADRDGAVVVDPVPLLDRLVELGLLSVRGAGPFRFRLLDAVRDFAVERAAGLGELTAIRRRHAVVVARLVTRTAPDLVGAKLPAAVRQLDEATSDISAALAHAATDDPLTALRLAAALTRWWRLRGRDVSGRQWLRRLLADPRTADADPVLRAWALLGVARLAAEHGAGAQELPAARAALDVFAAHAEVTGELEARTVLCALLVATGEHDEAREQAQAVLALATRHGRVRDMAVAQNNLTWHEIRLGDLTGARRRLAIVDRLAAQCDERRLRLLARANLADVARLQGRYAEAVEQGRRVAGALADLGDPGHRRRVLGTVGLALARDGRLDEAVDVLAELRAEARPVPLGSGPAVPVDGPLAVASVPRREVVPSGSALPDGPVPARSGPVSSGAVVPSPSGSARPGWPVGQGRAGTAVATPQPEEGIVALIEGTVALHRGDRELAAEWFGAAVEAGVDGQYRRDVVEALVGLAASTGDPAVLDRLDRACRESGIRLLPYEQDLLRGLRPVG</sequence>
<evidence type="ECO:0000256" key="1">
    <source>
        <dbReference type="SAM" id="MobiDB-lite"/>
    </source>
</evidence>
<protein>
    <submittedName>
        <fullName evidence="3">Predicted ATPase</fullName>
    </submittedName>
</protein>
<dbReference type="Proteomes" id="UP000198228">
    <property type="component" value="Chromosome I"/>
</dbReference>
<evidence type="ECO:0000259" key="2">
    <source>
        <dbReference type="PROSITE" id="PS50943"/>
    </source>
</evidence>
<evidence type="ECO:0000313" key="3">
    <source>
        <dbReference type="EMBL" id="SCE73591.1"/>
    </source>
</evidence>
<dbReference type="Pfam" id="PF13560">
    <property type="entry name" value="HTH_31"/>
    <property type="match status" value="1"/>
</dbReference>
<dbReference type="InterPro" id="IPR010982">
    <property type="entry name" value="Lambda_DNA-bd_dom_sf"/>
</dbReference>
<feature type="compositionally biased region" description="Low complexity" evidence="1">
    <location>
        <begin position="803"/>
        <end position="819"/>
    </location>
</feature>
<feature type="region of interest" description="Disordered" evidence="1">
    <location>
        <begin position="788"/>
        <end position="833"/>
    </location>
</feature>
<dbReference type="Gene3D" id="1.25.40.10">
    <property type="entry name" value="Tetratricopeptide repeat domain"/>
    <property type="match status" value="1"/>
</dbReference>
<feature type="domain" description="HTH cro/C1-type" evidence="2">
    <location>
        <begin position="21"/>
        <end position="76"/>
    </location>
</feature>
<dbReference type="SMART" id="SM00530">
    <property type="entry name" value="HTH_XRE"/>
    <property type="match status" value="1"/>
</dbReference>
<dbReference type="InterPro" id="IPR027417">
    <property type="entry name" value="P-loop_NTPase"/>
</dbReference>
<dbReference type="Gene3D" id="1.10.260.40">
    <property type="entry name" value="lambda repressor-like DNA-binding domains"/>
    <property type="match status" value="1"/>
</dbReference>
<feature type="region of interest" description="Disordered" evidence="1">
    <location>
        <begin position="94"/>
        <end position="118"/>
    </location>
</feature>
<dbReference type="GO" id="GO:0003677">
    <property type="term" value="F:DNA binding"/>
    <property type="evidence" value="ECO:0007669"/>
    <property type="project" value="InterPro"/>
</dbReference>
<reference evidence="3 4" key="1">
    <citation type="submission" date="2016-06" db="EMBL/GenBank/DDBJ databases">
        <authorList>
            <person name="Kjaerup R.B."/>
            <person name="Dalgaard T.S."/>
            <person name="Juul-Madsen H.R."/>
        </authorList>
    </citation>
    <scope>NUCLEOTIDE SEQUENCE [LARGE SCALE GENOMIC DNA]</scope>
    <source>
        <strain evidence="3 4">DSM 43821</strain>
    </source>
</reference>
<dbReference type="AlphaFoldDB" id="A0A1C4UPL5"/>
<organism evidence="3 4">
    <name type="scientific">Micromonospora purpureochromogenes</name>
    <dbReference type="NCBI Taxonomy" id="47872"/>
    <lineage>
        <taxon>Bacteria</taxon>
        <taxon>Bacillati</taxon>
        <taxon>Actinomycetota</taxon>
        <taxon>Actinomycetes</taxon>
        <taxon>Micromonosporales</taxon>
        <taxon>Micromonosporaceae</taxon>
        <taxon>Micromonospora</taxon>
    </lineage>
</organism>
<evidence type="ECO:0000313" key="4">
    <source>
        <dbReference type="Proteomes" id="UP000198228"/>
    </source>
</evidence>
<dbReference type="InterPro" id="IPR001387">
    <property type="entry name" value="Cro/C1-type_HTH"/>
</dbReference>
<proteinExistence type="predicted"/>
<feature type="compositionally biased region" description="Low complexity" evidence="1">
    <location>
        <begin position="94"/>
        <end position="106"/>
    </location>
</feature>
<name>A0A1C4UPL5_9ACTN</name>
<accession>A0A1C4UPL5</accession>
<dbReference type="SUPFAM" id="SSF52540">
    <property type="entry name" value="P-loop containing nucleoside triphosphate hydrolases"/>
    <property type="match status" value="1"/>
</dbReference>
<dbReference type="SUPFAM" id="SSF47413">
    <property type="entry name" value="lambda repressor-like DNA-binding domains"/>
    <property type="match status" value="1"/>
</dbReference>
<dbReference type="SUPFAM" id="SSF48452">
    <property type="entry name" value="TPR-like"/>
    <property type="match status" value="1"/>
</dbReference>